<evidence type="ECO:0000259" key="2">
    <source>
        <dbReference type="SMART" id="SM00363"/>
    </source>
</evidence>
<evidence type="ECO:0000313" key="4">
    <source>
        <dbReference type="Proteomes" id="UP000886758"/>
    </source>
</evidence>
<dbReference type="SMART" id="SM00363">
    <property type="entry name" value="S4"/>
    <property type="match status" value="1"/>
</dbReference>
<dbReference type="InterPro" id="IPR012677">
    <property type="entry name" value="Nucleotide-bd_a/b_plait_sf"/>
</dbReference>
<dbReference type="Pfam" id="PF01479">
    <property type="entry name" value="S4"/>
    <property type="match status" value="1"/>
</dbReference>
<keyword evidence="1" id="KW-0694">RNA-binding</keyword>
<feature type="domain" description="RNA-binding S4" evidence="2">
    <location>
        <begin position="172"/>
        <end position="232"/>
    </location>
</feature>
<dbReference type="Pfam" id="PF17774">
    <property type="entry name" value="YlmH_RBD"/>
    <property type="match status" value="1"/>
</dbReference>
<protein>
    <recommendedName>
        <fullName evidence="2">RNA-binding S4 domain-containing protein</fullName>
    </recommendedName>
</protein>
<dbReference type="PROSITE" id="PS50889">
    <property type="entry name" value="S4"/>
    <property type="match status" value="1"/>
</dbReference>
<reference evidence="3" key="1">
    <citation type="submission" date="2020-10" db="EMBL/GenBank/DDBJ databases">
        <authorList>
            <person name="Gilroy R."/>
        </authorList>
    </citation>
    <scope>NUCLEOTIDE SEQUENCE</scope>
    <source>
        <strain evidence="3">ChiW17-6978</strain>
    </source>
</reference>
<evidence type="ECO:0000313" key="3">
    <source>
        <dbReference type="EMBL" id="HIT50288.1"/>
    </source>
</evidence>
<dbReference type="InterPro" id="IPR036986">
    <property type="entry name" value="S4_RNA-bd_sf"/>
</dbReference>
<dbReference type="Gene3D" id="3.30.1370.160">
    <property type="match status" value="1"/>
</dbReference>
<dbReference type="Proteomes" id="UP000886758">
    <property type="component" value="Unassembled WGS sequence"/>
</dbReference>
<organism evidence="3 4">
    <name type="scientific">Candidatus Pelethenecus faecipullorum</name>
    <dbReference type="NCBI Taxonomy" id="2840900"/>
    <lineage>
        <taxon>Bacteria</taxon>
        <taxon>Bacillati</taxon>
        <taxon>Mycoplasmatota</taxon>
        <taxon>Mollicutes</taxon>
        <taxon>Candidatus Pelethenecus</taxon>
    </lineage>
</organism>
<dbReference type="AlphaFoldDB" id="A0A9D1GRV9"/>
<proteinExistence type="predicted"/>
<sequence>MGEKDLDFFKRTIQSNLVKAGHGAQALTFFLNAEQQALIQSAAVYYPDVSVVMDGGLIHAEYRRVLFMPKSSTLANFKIRVFEVTYAKKFLQPTHRMVLGSILSLGIKRESIGDIYITPSKDIYVAFCEEITPFLLENFKTIGHVAVELKECVSKIEIVRQKERKNVTVSSLRLDVLISAAYHVSRSQSSKLIESGLVQVNHRLALNGSLLLKESDLLSVRHYGRVTLEKIGGNTKSNRHVICLAFDC</sequence>
<dbReference type="GO" id="GO:0003723">
    <property type="term" value="F:RNA binding"/>
    <property type="evidence" value="ECO:0007669"/>
    <property type="project" value="UniProtKB-KW"/>
</dbReference>
<dbReference type="EMBL" id="DVLF01000145">
    <property type="protein sequence ID" value="HIT50288.1"/>
    <property type="molecule type" value="Genomic_DNA"/>
</dbReference>
<comment type="caution">
    <text evidence="3">The sequence shown here is derived from an EMBL/GenBank/DDBJ whole genome shotgun (WGS) entry which is preliminary data.</text>
</comment>
<dbReference type="InterPro" id="IPR002942">
    <property type="entry name" value="S4_RNA-bd"/>
</dbReference>
<reference evidence="3" key="2">
    <citation type="journal article" date="2021" name="PeerJ">
        <title>Extensive microbial diversity within the chicken gut microbiome revealed by metagenomics and culture.</title>
        <authorList>
            <person name="Gilroy R."/>
            <person name="Ravi A."/>
            <person name="Getino M."/>
            <person name="Pursley I."/>
            <person name="Horton D.L."/>
            <person name="Alikhan N.F."/>
            <person name="Baker D."/>
            <person name="Gharbi K."/>
            <person name="Hall N."/>
            <person name="Watson M."/>
            <person name="Adriaenssens E.M."/>
            <person name="Foster-Nyarko E."/>
            <person name="Jarju S."/>
            <person name="Secka A."/>
            <person name="Antonio M."/>
            <person name="Oren A."/>
            <person name="Chaudhuri R.R."/>
            <person name="La Ragione R."/>
            <person name="Hildebrand F."/>
            <person name="Pallen M.J."/>
        </authorList>
    </citation>
    <scope>NUCLEOTIDE SEQUENCE</scope>
    <source>
        <strain evidence="3">ChiW17-6978</strain>
    </source>
</reference>
<accession>A0A9D1GRV9</accession>
<gene>
    <name evidence="3" type="ORF">IAD46_04600</name>
</gene>
<evidence type="ECO:0000256" key="1">
    <source>
        <dbReference type="PROSITE-ProRule" id="PRU00182"/>
    </source>
</evidence>
<name>A0A9D1GRV9_9MOLU</name>
<dbReference type="CDD" id="cd00165">
    <property type="entry name" value="S4"/>
    <property type="match status" value="1"/>
</dbReference>
<dbReference type="SUPFAM" id="SSF55174">
    <property type="entry name" value="Alpha-L RNA-binding motif"/>
    <property type="match status" value="1"/>
</dbReference>
<dbReference type="Gene3D" id="3.10.290.10">
    <property type="entry name" value="RNA-binding S4 domain"/>
    <property type="match status" value="1"/>
</dbReference>
<dbReference type="Gene3D" id="3.30.70.330">
    <property type="match status" value="1"/>
</dbReference>
<dbReference type="InterPro" id="IPR040591">
    <property type="entry name" value="RqcP2_RBD"/>
</dbReference>